<organism evidence="2 3">
    <name type="scientific">Agromyces salentinus</name>
    <dbReference type="NCBI Taxonomy" id="269421"/>
    <lineage>
        <taxon>Bacteria</taxon>
        <taxon>Bacillati</taxon>
        <taxon>Actinomycetota</taxon>
        <taxon>Actinomycetes</taxon>
        <taxon>Micrococcales</taxon>
        <taxon>Microbacteriaceae</taxon>
        <taxon>Agromyces</taxon>
    </lineage>
</organism>
<gene>
    <name evidence="2" type="ORF">GCM10009750_18420</name>
</gene>
<sequence length="462" mass="46981">MNENRDLDPEARLRAADPAADVEPRAGFVDEVVADVTRSDAATGEPATSDAPEVPVADLAAERHRRAKWVPWVAVAASLIVFGGAGYAVGATTGGSTDLAEGAAPPISLQGAAGGAGTPEGMAQEDASAAVGDAKRSAQGAADMMYPAWGGRNSFTSSGLGTSEGSALAYAFDARAASNVDTVSALAASFGIAEPAELQDGLWIAGPQDGTAPSLSVSLDGTLSFFYTNPLLNPWACESSDGAVGAEGGGDAGSVDGVDPVVPCEPTGTPPAEDVAIDALRSVITSAGRDADAFEYSSEAWEGAVTRTAQAWPVVDGQRLDQAWTAEVAEDGLVSASGALAGLVPLGEYDVVSEQQAFERLSDPRFGAQMTAMPLAAREEIAVDDQPWVAPTEPPAAPSAGSPVSWTVNDVEIVSARLGLASQWQPDGSVLEVPAYEFTDAGGGTWSIIAVADAMLDFAPVE</sequence>
<keyword evidence="1" id="KW-1133">Transmembrane helix</keyword>
<protein>
    <submittedName>
        <fullName evidence="2">Uncharacterized protein</fullName>
    </submittedName>
</protein>
<reference evidence="3" key="1">
    <citation type="journal article" date="2019" name="Int. J. Syst. Evol. Microbiol.">
        <title>The Global Catalogue of Microorganisms (GCM) 10K type strain sequencing project: providing services to taxonomists for standard genome sequencing and annotation.</title>
        <authorList>
            <consortium name="The Broad Institute Genomics Platform"/>
            <consortium name="The Broad Institute Genome Sequencing Center for Infectious Disease"/>
            <person name="Wu L."/>
            <person name="Ma J."/>
        </authorList>
    </citation>
    <scope>NUCLEOTIDE SEQUENCE [LARGE SCALE GENOMIC DNA]</scope>
    <source>
        <strain evidence="3">JCM 14323</strain>
    </source>
</reference>
<evidence type="ECO:0000256" key="1">
    <source>
        <dbReference type="SAM" id="Phobius"/>
    </source>
</evidence>
<accession>A0ABP4Z0C6</accession>
<keyword evidence="3" id="KW-1185">Reference proteome</keyword>
<dbReference type="Proteomes" id="UP001501746">
    <property type="component" value="Unassembled WGS sequence"/>
</dbReference>
<dbReference type="EMBL" id="BAAANK010000004">
    <property type="protein sequence ID" value="GAA1834392.1"/>
    <property type="molecule type" value="Genomic_DNA"/>
</dbReference>
<name>A0ABP4Z0C6_9MICO</name>
<evidence type="ECO:0000313" key="3">
    <source>
        <dbReference type="Proteomes" id="UP001501746"/>
    </source>
</evidence>
<evidence type="ECO:0000313" key="2">
    <source>
        <dbReference type="EMBL" id="GAA1834392.1"/>
    </source>
</evidence>
<feature type="transmembrane region" description="Helical" evidence="1">
    <location>
        <begin position="69"/>
        <end position="89"/>
    </location>
</feature>
<keyword evidence="1" id="KW-0812">Transmembrane</keyword>
<proteinExistence type="predicted"/>
<comment type="caution">
    <text evidence="2">The sequence shown here is derived from an EMBL/GenBank/DDBJ whole genome shotgun (WGS) entry which is preliminary data.</text>
</comment>
<dbReference type="RefSeq" id="WP_157427891.1">
    <property type="nucleotide sequence ID" value="NZ_BAAANK010000004.1"/>
</dbReference>
<keyword evidence="1" id="KW-0472">Membrane</keyword>